<sequence>MRVQRAEMALHEAMVASQIVELVEPAFDRHAPAGPQVQEIAAPQLLVGDPQAVQP</sequence>
<keyword evidence="2" id="KW-1185">Reference proteome</keyword>
<dbReference type="RefSeq" id="WP_270078790.1">
    <property type="nucleotide sequence ID" value="NZ_CP115174.1"/>
</dbReference>
<protein>
    <submittedName>
        <fullName evidence="1">Uncharacterized protein</fullName>
    </submittedName>
</protein>
<accession>A0ABY7NRJ2</accession>
<proteinExistence type="predicted"/>
<gene>
    <name evidence="1" type="ORF">PBT88_08675</name>
</gene>
<evidence type="ECO:0000313" key="1">
    <source>
        <dbReference type="EMBL" id="WBO24161.1"/>
    </source>
</evidence>
<name>A0ABY7NRJ2_9SPHN</name>
<organism evidence="1 2">
    <name type="scientific">Sphingomonas abietis</name>
    <dbReference type="NCBI Taxonomy" id="3012344"/>
    <lineage>
        <taxon>Bacteria</taxon>
        <taxon>Pseudomonadati</taxon>
        <taxon>Pseudomonadota</taxon>
        <taxon>Alphaproteobacteria</taxon>
        <taxon>Sphingomonadales</taxon>
        <taxon>Sphingomonadaceae</taxon>
        <taxon>Sphingomonas</taxon>
    </lineage>
</organism>
<dbReference type="Proteomes" id="UP001210865">
    <property type="component" value="Chromosome"/>
</dbReference>
<dbReference type="EMBL" id="CP115174">
    <property type="protein sequence ID" value="WBO24161.1"/>
    <property type="molecule type" value="Genomic_DNA"/>
</dbReference>
<reference evidence="1 2" key="1">
    <citation type="submission" date="2022-12" db="EMBL/GenBank/DDBJ databases">
        <title>Sphingomonas abieness sp. nov., an endophytic bacterium isolated from Abies koreana.</title>
        <authorList>
            <person name="Jiang L."/>
            <person name="Lee J."/>
        </authorList>
    </citation>
    <scope>NUCLEOTIDE SEQUENCE [LARGE SCALE GENOMIC DNA]</scope>
    <source>
        <strain evidence="2">PAMB 00755</strain>
    </source>
</reference>
<evidence type="ECO:0000313" key="2">
    <source>
        <dbReference type="Proteomes" id="UP001210865"/>
    </source>
</evidence>